<keyword evidence="1" id="KW-0472">Membrane</keyword>
<keyword evidence="1" id="KW-1133">Transmembrane helix</keyword>
<dbReference type="STRING" id="1801773.A3A03_00100"/>
<proteinExistence type="predicted"/>
<comment type="caution">
    <text evidence="2">The sequence shown here is derived from an EMBL/GenBank/DDBJ whole genome shotgun (WGS) entry which is preliminary data.</text>
</comment>
<evidence type="ECO:0008006" key="4">
    <source>
        <dbReference type="Google" id="ProtNLM"/>
    </source>
</evidence>
<sequence>MERLEWTALEYEEKERSQDWFWALGIIVVTSSVAAIIFGSYFFAALLVMSGLLLGFFAVKKPDTIHYELNNQGLRIRTRLYPYENIKSFWVQTGAKPTLFVKTERVFMPVISITIENDIAEDIHSIMFSKNVLEEEMKEHPSHTIMESLGF</sequence>
<accession>A0A1F6XKI8</accession>
<evidence type="ECO:0000313" key="3">
    <source>
        <dbReference type="Proteomes" id="UP000176629"/>
    </source>
</evidence>
<evidence type="ECO:0000313" key="2">
    <source>
        <dbReference type="EMBL" id="OGI94680.1"/>
    </source>
</evidence>
<name>A0A1F6XKI8_9BACT</name>
<gene>
    <name evidence="2" type="ORF">A3A03_00100</name>
</gene>
<protein>
    <recommendedName>
        <fullName evidence="4">DUF5673 domain-containing protein</fullName>
    </recommendedName>
</protein>
<dbReference type="Proteomes" id="UP000176629">
    <property type="component" value="Unassembled WGS sequence"/>
</dbReference>
<dbReference type="AlphaFoldDB" id="A0A1F6XKI8"/>
<dbReference type="EMBL" id="MFUX01000013">
    <property type="protein sequence ID" value="OGI94680.1"/>
    <property type="molecule type" value="Genomic_DNA"/>
</dbReference>
<feature type="transmembrane region" description="Helical" evidence="1">
    <location>
        <begin position="20"/>
        <end position="53"/>
    </location>
</feature>
<evidence type="ECO:0000256" key="1">
    <source>
        <dbReference type="SAM" id="Phobius"/>
    </source>
</evidence>
<organism evidence="2 3">
    <name type="scientific">Candidatus Nomurabacteria bacterium RIFCSPLOWO2_01_FULL_40_18</name>
    <dbReference type="NCBI Taxonomy" id="1801773"/>
    <lineage>
        <taxon>Bacteria</taxon>
        <taxon>Candidatus Nomuraibacteriota</taxon>
    </lineage>
</organism>
<keyword evidence="1" id="KW-0812">Transmembrane</keyword>
<reference evidence="2 3" key="1">
    <citation type="journal article" date="2016" name="Nat. Commun.">
        <title>Thousands of microbial genomes shed light on interconnected biogeochemical processes in an aquifer system.</title>
        <authorList>
            <person name="Anantharaman K."/>
            <person name="Brown C.T."/>
            <person name="Hug L.A."/>
            <person name="Sharon I."/>
            <person name="Castelle C.J."/>
            <person name="Probst A.J."/>
            <person name="Thomas B.C."/>
            <person name="Singh A."/>
            <person name="Wilkins M.J."/>
            <person name="Karaoz U."/>
            <person name="Brodie E.L."/>
            <person name="Williams K.H."/>
            <person name="Hubbard S.S."/>
            <person name="Banfield J.F."/>
        </authorList>
    </citation>
    <scope>NUCLEOTIDE SEQUENCE [LARGE SCALE GENOMIC DNA]</scope>
</reference>